<dbReference type="InParanoid" id="A0A286U662"/>
<keyword evidence="1" id="KW-0472">Membrane</keyword>
<dbReference type="AlphaFoldDB" id="A0A286U662"/>
<feature type="transmembrane region" description="Helical" evidence="1">
    <location>
        <begin position="69"/>
        <end position="95"/>
    </location>
</feature>
<gene>
    <name evidence="2" type="ORF">PNOK_0962100</name>
</gene>
<keyword evidence="3" id="KW-1185">Reference proteome</keyword>
<feature type="transmembrane region" description="Helical" evidence="1">
    <location>
        <begin position="20"/>
        <end position="49"/>
    </location>
</feature>
<dbReference type="EMBL" id="NBII01000011">
    <property type="protein sequence ID" value="PAV15068.1"/>
    <property type="molecule type" value="Genomic_DNA"/>
</dbReference>
<proteinExistence type="predicted"/>
<accession>A0A286U662</accession>
<evidence type="ECO:0000256" key="1">
    <source>
        <dbReference type="SAM" id="Phobius"/>
    </source>
</evidence>
<name>A0A286U662_9AGAM</name>
<organism evidence="2 3">
    <name type="scientific">Pyrrhoderma noxium</name>
    <dbReference type="NCBI Taxonomy" id="2282107"/>
    <lineage>
        <taxon>Eukaryota</taxon>
        <taxon>Fungi</taxon>
        <taxon>Dikarya</taxon>
        <taxon>Basidiomycota</taxon>
        <taxon>Agaricomycotina</taxon>
        <taxon>Agaricomycetes</taxon>
        <taxon>Hymenochaetales</taxon>
        <taxon>Hymenochaetaceae</taxon>
        <taxon>Pyrrhoderma</taxon>
    </lineage>
</organism>
<feature type="transmembrane region" description="Helical" evidence="1">
    <location>
        <begin position="116"/>
        <end position="135"/>
    </location>
</feature>
<keyword evidence="1" id="KW-0812">Transmembrane</keyword>
<dbReference type="Proteomes" id="UP000217199">
    <property type="component" value="Unassembled WGS sequence"/>
</dbReference>
<evidence type="ECO:0000313" key="2">
    <source>
        <dbReference type="EMBL" id="PAV15068.1"/>
    </source>
</evidence>
<evidence type="ECO:0000313" key="3">
    <source>
        <dbReference type="Proteomes" id="UP000217199"/>
    </source>
</evidence>
<protein>
    <submittedName>
        <fullName evidence="2">Uncharacterized protein</fullName>
    </submittedName>
</protein>
<reference evidence="2 3" key="1">
    <citation type="journal article" date="2017" name="Mol. Ecol.">
        <title>Comparative and population genomic landscape of Phellinus noxius: A hypervariable fungus causing root rot in trees.</title>
        <authorList>
            <person name="Chung C.L."/>
            <person name="Lee T.J."/>
            <person name="Akiba M."/>
            <person name="Lee H.H."/>
            <person name="Kuo T.H."/>
            <person name="Liu D."/>
            <person name="Ke H.M."/>
            <person name="Yokoi T."/>
            <person name="Roa M.B."/>
            <person name="Lu M.J."/>
            <person name="Chang Y.Y."/>
            <person name="Ann P.J."/>
            <person name="Tsai J.N."/>
            <person name="Chen C.Y."/>
            <person name="Tzean S.S."/>
            <person name="Ota Y."/>
            <person name="Hattori T."/>
            <person name="Sahashi N."/>
            <person name="Liou R.F."/>
            <person name="Kikuchi T."/>
            <person name="Tsai I.J."/>
        </authorList>
    </citation>
    <scope>NUCLEOTIDE SEQUENCE [LARGE SCALE GENOMIC DNA]</scope>
    <source>
        <strain evidence="2 3">FFPRI411160</strain>
    </source>
</reference>
<sequence length="223" mass="24959">MQRAEVTNLSTFFRYKYLSVILNITIFCETISKFILTSLVNSILAAQSIEFADGTTRCVISSSQAQYSFAILIIDWLIDVIIGFILLILALYKASAHWKTSEKGSSLLHILIKDQIYYYIMIIFCSIMNIISIQIQTNELSAKGILFMTLGNSSLLSLIGNRMFINLKEAGEQQENGGKLSLDGAAFNSNLSSIRFSSRRSAAHTGTSHYTAPRSFFDLDDEF</sequence>
<keyword evidence="1" id="KW-1133">Transmembrane helix</keyword>
<comment type="caution">
    <text evidence="2">The sequence shown here is derived from an EMBL/GenBank/DDBJ whole genome shotgun (WGS) entry which is preliminary data.</text>
</comment>